<dbReference type="InterPro" id="IPR039426">
    <property type="entry name" value="TonB-dep_rcpt-like"/>
</dbReference>
<keyword evidence="11 12" id="KW-0998">Cell outer membrane</keyword>
<keyword evidence="17" id="KW-1185">Reference proteome</keyword>
<feature type="domain" description="TonB-dependent receptor-like beta-barrel" evidence="14">
    <location>
        <begin position="253"/>
        <end position="689"/>
    </location>
</feature>
<evidence type="ECO:0000256" key="7">
    <source>
        <dbReference type="ARBA" id="ARBA00023004"/>
    </source>
</evidence>
<gene>
    <name evidence="16" type="ORF">C8D94_101683</name>
</gene>
<evidence type="ECO:0000256" key="9">
    <source>
        <dbReference type="ARBA" id="ARBA00023077"/>
    </source>
</evidence>
<comment type="subcellular location">
    <subcellularLocation>
        <location evidence="1 12">Cell outer membrane</location>
        <topology evidence="1 12">Multi-pass membrane protein</topology>
    </subcellularLocation>
</comment>
<name>A0A370QKD0_9FLAO</name>
<dbReference type="GO" id="GO:0009279">
    <property type="term" value="C:cell outer membrane"/>
    <property type="evidence" value="ECO:0007669"/>
    <property type="project" value="UniProtKB-SubCell"/>
</dbReference>
<keyword evidence="4" id="KW-0410">Iron transport</keyword>
<keyword evidence="16" id="KW-0675">Receptor</keyword>
<dbReference type="SUPFAM" id="SSF56935">
    <property type="entry name" value="Porins"/>
    <property type="match status" value="1"/>
</dbReference>
<dbReference type="EMBL" id="QRAO01000001">
    <property type="protein sequence ID" value="RDK88806.1"/>
    <property type="molecule type" value="Genomic_DNA"/>
</dbReference>
<evidence type="ECO:0000256" key="3">
    <source>
        <dbReference type="ARBA" id="ARBA00022452"/>
    </source>
</evidence>
<keyword evidence="3 12" id="KW-1134">Transmembrane beta strand</keyword>
<evidence type="ECO:0000313" key="16">
    <source>
        <dbReference type="EMBL" id="RDK88806.1"/>
    </source>
</evidence>
<keyword evidence="7" id="KW-0408">Iron</keyword>
<keyword evidence="6" id="KW-0732">Signal</keyword>
<keyword evidence="8" id="KW-0406">Ion transport</keyword>
<evidence type="ECO:0000259" key="15">
    <source>
        <dbReference type="Pfam" id="PF07715"/>
    </source>
</evidence>
<keyword evidence="9 13" id="KW-0798">TonB box</keyword>
<evidence type="ECO:0000256" key="2">
    <source>
        <dbReference type="ARBA" id="ARBA00022448"/>
    </source>
</evidence>
<evidence type="ECO:0000256" key="8">
    <source>
        <dbReference type="ARBA" id="ARBA00023065"/>
    </source>
</evidence>
<evidence type="ECO:0000256" key="1">
    <source>
        <dbReference type="ARBA" id="ARBA00004571"/>
    </source>
</evidence>
<evidence type="ECO:0000256" key="11">
    <source>
        <dbReference type="ARBA" id="ARBA00023237"/>
    </source>
</evidence>
<dbReference type="Proteomes" id="UP000255317">
    <property type="component" value="Unassembled WGS sequence"/>
</dbReference>
<evidence type="ECO:0000256" key="13">
    <source>
        <dbReference type="RuleBase" id="RU003357"/>
    </source>
</evidence>
<evidence type="ECO:0000256" key="12">
    <source>
        <dbReference type="PROSITE-ProRule" id="PRU01360"/>
    </source>
</evidence>
<keyword evidence="10 12" id="KW-0472">Membrane</keyword>
<keyword evidence="2 12" id="KW-0813">Transport</keyword>
<proteinExistence type="inferred from homology"/>
<accession>A0A370QKD0</accession>
<sequence>MKTLQTIAIALVATTTVLAQEKQQDSTSVETLEEVLVQSVRVDADSPITHSNLTAEEIEKRNLGQDIPILLNYLPSVVTTSDAGAGVGYTYIRVRGSDASRINVTLNGIPFNDAESQGTFFVNLPDFASSVQSLQLQRGVGTSTNGSGAFGASLNLLTDAVSTEAYGEIANSFGSFNTRKHNVKFSTGLLNEHFEIAGRLSTIQSDGYIDRASSDLKSYFLQAAFKDDNTLVKAIAFGGREETYQAYYGIDAATLETDRTFNTVGQQFDANGNFEGFYDNEVDNYAQDHYQVLWNQRFNNNWSTNVALNYTLGRGYFEQYVDDFYYTNILFSGDSQFEFLGAEPIALNGETISSTDYIRRRWLDNRFYATNANVNYKDSSWDISGGAFFSFYDGDHYGEILWSEFPIGYDYKERYYEGTGDKDEFTVFAKATYRINNKWSVFGDLQGRFVNHKTSGIESDGQPLNVDVSYDFFNPKAGASFQLNEKNQFYASYGRANREPRRSDFEEDLFTAETLDDFELGWRYASQKVAVNSNLFYMDYKNQLVLTGALNDVGAPIRTTSGSSYRLGLEIDAQISVLDNLSVLPNIALSTNKNRDFFFSRDGQLVNLGNTNISYSPEIVAGNAILYRPVTNLEIGFLSKFVGEQFMGNIDSEASKLDSYFVNDLSINFSLKKVPFVREIVFQGLVNNLFNVAYVSNGYFFTFDDDFSNPGTITTVEGAGFFPQATINFLVGATVKF</sequence>
<evidence type="ECO:0000256" key="5">
    <source>
        <dbReference type="ARBA" id="ARBA00022692"/>
    </source>
</evidence>
<comment type="caution">
    <text evidence="16">The sequence shown here is derived from an EMBL/GenBank/DDBJ whole genome shotgun (WGS) entry which is preliminary data.</text>
</comment>
<comment type="similarity">
    <text evidence="12 13">Belongs to the TonB-dependent receptor family.</text>
</comment>
<dbReference type="Gene3D" id="2.170.130.10">
    <property type="entry name" value="TonB-dependent receptor, plug domain"/>
    <property type="match status" value="1"/>
</dbReference>
<evidence type="ECO:0000256" key="4">
    <source>
        <dbReference type="ARBA" id="ARBA00022496"/>
    </source>
</evidence>
<dbReference type="Pfam" id="PF07715">
    <property type="entry name" value="Plug"/>
    <property type="match status" value="1"/>
</dbReference>
<keyword evidence="5 12" id="KW-0812">Transmembrane</keyword>
<dbReference type="GO" id="GO:0015344">
    <property type="term" value="F:siderophore uptake transmembrane transporter activity"/>
    <property type="evidence" value="ECO:0007669"/>
    <property type="project" value="TreeGrafter"/>
</dbReference>
<organism evidence="16 17">
    <name type="scientific">Marinirhabdus gelatinilytica</name>
    <dbReference type="NCBI Taxonomy" id="1703343"/>
    <lineage>
        <taxon>Bacteria</taxon>
        <taxon>Pseudomonadati</taxon>
        <taxon>Bacteroidota</taxon>
        <taxon>Flavobacteriia</taxon>
        <taxon>Flavobacteriales</taxon>
        <taxon>Flavobacteriaceae</taxon>
    </lineage>
</organism>
<dbReference type="InterPro" id="IPR012910">
    <property type="entry name" value="Plug_dom"/>
</dbReference>
<reference evidence="16 17" key="1">
    <citation type="submission" date="2018-07" db="EMBL/GenBank/DDBJ databases">
        <title>Genomic Encyclopedia of Type Strains, Phase IV (KMG-IV): sequencing the most valuable type-strain genomes for metagenomic binning, comparative biology and taxonomic classification.</title>
        <authorList>
            <person name="Goeker M."/>
        </authorList>
    </citation>
    <scope>NUCLEOTIDE SEQUENCE [LARGE SCALE GENOMIC DNA]</scope>
    <source>
        <strain evidence="16 17">DSM 101478</strain>
    </source>
</reference>
<dbReference type="PROSITE" id="PS52016">
    <property type="entry name" value="TONB_DEPENDENT_REC_3"/>
    <property type="match status" value="1"/>
</dbReference>
<dbReference type="InterPro" id="IPR036942">
    <property type="entry name" value="Beta-barrel_TonB_sf"/>
</dbReference>
<evidence type="ECO:0000259" key="14">
    <source>
        <dbReference type="Pfam" id="PF00593"/>
    </source>
</evidence>
<evidence type="ECO:0000256" key="10">
    <source>
        <dbReference type="ARBA" id="ARBA00023136"/>
    </source>
</evidence>
<feature type="domain" description="TonB-dependent receptor plug" evidence="15">
    <location>
        <begin position="45"/>
        <end position="152"/>
    </location>
</feature>
<dbReference type="Gene3D" id="2.40.170.20">
    <property type="entry name" value="TonB-dependent receptor, beta-barrel domain"/>
    <property type="match status" value="1"/>
</dbReference>
<dbReference type="AlphaFoldDB" id="A0A370QKD0"/>
<dbReference type="InterPro" id="IPR037066">
    <property type="entry name" value="Plug_dom_sf"/>
</dbReference>
<evidence type="ECO:0000256" key="6">
    <source>
        <dbReference type="ARBA" id="ARBA00022729"/>
    </source>
</evidence>
<dbReference type="RefSeq" id="WP_115122477.1">
    <property type="nucleotide sequence ID" value="NZ_QRAO01000001.1"/>
</dbReference>
<evidence type="ECO:0000313" key="17">
    <source>
        <dbReference type="Proteomes" id="UP000255317"/>
    </source>
</evidence>
<dbReference type="PANTHER" id="PTHR32552:SF68">
    <property type="entry name" value="FERRICHROME OUTER MEMBRANE TRANSPORTER_PHAGE RECEPTOR"/>
    <property type="match status" value="1"/>
</dbReference>
<dbReference type="OrthoDB" id="9761152at2"/>
<dbReference type="InterPro" id="IPR000531">
    <property type="entry name" value="Beta-barrel_TonB"/>
</dbReference>
<dbReference type="PANTHER" id="PTHR32552">
    <property type="entry name" value="FERRICHROME IRON RECEPTOR-RELATED"/>
    <property type="match status" value="1"/>
</dbReference>
<protein>
    <submittedName>
        <fullName evidence="16">Iron complex outermembrane receptor protein</fullName>
    </submittedName>
</protein>
<dbReference type="Pfam" id="PF00593">
    <property type="entry name" value="TonB_dep_Rec_b-barrel"/>
    <property type="match status" value="1"/>
</dbReference>